<organism evidence="1 2">
    <name type="scientific">Streptomyces gelaticus</name>
    <dbReference type="NCBI Taxonomy" id="285446"/>
    <lineage>
        <taxon>Bacteria</taxon>
        <taxon>Bacillati</taxon>
        <taxon>Actinomycetota</taxon>
        <taxon>Actinomycetes</taxon>
        <taxon>Kitasatosporales</taxon>
        <taxon>Streptomycetaceae</taxon>
        <taxon>Streptomyces</taxon>
    </lineage>
</organism>
<dbReference type="Proteomes" id="UP000660675">
    <property type="component" value="Unassembled WGS sequence"/>
</dbReference>
<dbReference type="EMBL" id="BMTF01000008">
    <property type="protein sequence ID" value="GGV84266.1"/>
    <property type="molecule type" value="Genomic_DNA"/>
</dbReference>
<evidence type="ECO:0000313" key="2">
    <source>
        <dbReference type="Proteomes" id="UP000660675"/>
    </source>
</evidence>
<dbReference type="RefSeq" id="WP_189544119.1">
    <property type="nucleotide sequence ID" value="NZ_BMTF01000008.1"/>
</dbReference>
<name>A0ABQ2W0R2_9ACTN</name>
<accession>A0ABQ2W0R2</accession>
<proteinExistence type="predicted"/>
<comment type="caution">
    <text evidence="1">The sequence shown here is derived from an EMBL/GenBank/DDBJ whole genome shotgun (WGS) entry which is preliminary data.</text>
</comment>
<gene>
    <name evidence="1" type="ORF">GCM10015535_28680</name>
</gene>
<protein>
    <recommendedName>
        <fullName evidence="3">Single-stranded DNA-binding protein</fullName>
    </recommendedName>
</protein>
<evidence type="ECO:0000313" key="1">
    <source>
        <dbReference type="EMBL" id="GGV84266.1"/>
    </source>
</evidence>
<reference evidence="2" key="1">
    <citation type="journal article" date="2019" name="Int. J. Syst. Evol. Microbiol.">
        <title>The Global Catalogue of Microorganisms (GCM) 10K type strain sequencing project: providing services to taxonomists for standard genome sequencing and annotation.</title>
        <authorList>
            <consortium name="The Broad Institute Genomics Platform"/>
            <consortium name="The Broad Institute Genome Sequencing Center for Infectious Disease"/>
            <person name="Wu L."/>
            <person name="Ma J."/>
        </authorList>
    </citation>
    <scope>NUCLEOTIDE SEQUENCE [LARGE SCALE GENOMIC DNA]</scope>
    <source>
        <strain evidence="2">JCM 4376</strain>
    </source>
</reference>
<keyword evidence="2" id="KW-1185">Reference proteome</keyword>
<sequence>MNTSTGWGADAGAKDLRARLGQRDMTLLGSVVRLHRELPYGPGAVTIAGYFDERDGRRARRVRMSLDEHDYGKAAEAHRRGDEVIVRGDVTAQSGGAGMENIVSFTVHHVSE</sequence>
<evidence type="ECO:0008006" key="3">
    <source>
        <dbReference type="Google" id="ProtNLM"/>
    </source>
</evidence>